<dbReference type="InterPro" id="IPR000073">
    <property type="entry name" value="AB_hydrolase_1"/>
</dbReference>
<accession>A0ABP8KTD7</accession>
<dbReference type="Pfam" id="PF00561">
    <property type="entry name" value="Abhydrolase_1"/>
    <property type="match status" value="1"/>
</dbReference>
<evidence type="ECO:0000259" key="3">
    <source>
        <dbReference type="Pfam" id="PF00561"/>
    </source>
</evidence>
<feature type="domain" description="AB hydrolase-1" evidence="3">
    <location>
        <begin position="52"/>
        <end position="334"/>
    </location>
</feature>
<dbReference type="Proteomes" id="UP001500936">
    <property type="component" value="Unassembled WGS sequence"/>
</dbReference>
<dbReference type="PANTHER" id="PTHR32268">
    <property type="entry name" value="HOMOSERINE O-ACETYLTRANSFERASE"/>
    <property type="match status" value="1"/>
</dbReference>
<feature type="active site" description="Nucleophile" evidence="2">
    <location>
        <position position="147"/>
    </location>
</feature>
<reference evidence="5" key="1">
    <citation type="journal article" date="2019" name="Int. J. Syst. Evol. Microbiol.">
        <title>The Global Catalogue of Microorganisms (GCM) 10K type strain sequencing project: providing services to taxonomists for standard genome sequencing and annotation.</title>
        <authorList>
            <consortium name="The Broad Institute Genomics Platform"/>
            <consortium name="The Broad Institute Genome Sequencing Center for Infectious Disease"/>
            <person name="Wu L."/>
            <person name="Ma J."/>
        </authorList>
    </citation>
    <scope>NUCLEOTIDE SEQUENCE [LARGE SCALE GENOMIC DNA]</scope>
    <source>
        <strain evidence="5">JCM 17925</strain>
    </source>
</reference>
<organism evidence="4 5">
    <name type="scientific">Nibrella viscosa</name>
    <dbReference type="NCBI Taxonomy" id="1084524"/>
    <lineage>
        <taxon>Bacteria</taxon>
        <taxon>Pseudomonadati</taxon>
        <taxon>Bacteroidota</taxon>
        <taxon>Cytophagia</taxon>
        <taxon>Cytophagales</taxon>
        <taxon>Spirosomataceae</taxon>
        <taxon>Nibrella</taxon>
    </lineage>
</organism>
<proteinExistence type="inferred from homology"/>
<gene>
    <name evidence="4" type="primary">metX</name>
    <name evidence="2" type="synonym">metXA</name>
    <name evidence="4" type="ORF">GCM10023187_44520</name>
</gene>
<keyword evidence="2" id="KW-0012">Acyltransferase</keyword>
<dbReference type="PIRSF" id="PIRSF000443">
    <property type="entry name" value="Homoser_Ac_trans"/>
    <property type="match status" value="1"/>
</dbReference>
<dbReference type="InterPro" id="IPR008220">
    <property type="entry name" value="HAT_MetX-like"/>
</dbReference>
<keyword evidence="2" id="KW-0028">Amino-acid biosynthesis</keyword>
<feature type="active site" evidence="2">
    <location>
        <position position="301"/>
    </location>
</feature>
<keyword evidence="5" id="KW-1185">Reference proteome</keyword>
<dbReference type="EMBL" id="BAABHB010000012">
    <property type="protein sequence ID" value="GAA4414717.1"/>
    <property type="molecule type" value="Genomic_DNA"/>
</dbReference>
<keyword evidence="1 2" id="KW-0808">Transferase</keyword>
<comment type="function">
    <text evidence="2">Transfers an acetyl group from acetyl-CoA to L-homoserine, forming acetyl-L-homoserine.</text>
</comment>
<dbReference type="Gene3D" id="3.40.50.1820">
    <property type="entry name" value="alpha/beta hydrolase"/>
    <property type="match status" value="1"/>
</dbReference>
<feature type="binding site" evidence="2">
    <location>
        <position position="213"/>
    </location>
    <ligand>
        <name>substrate</name>
    </ligand>
</feature>
<comment type="caution">
    <text evidence="4">The sequence shown here is derived from an EMBL/GenBank/DDBJ whole genome shotgun (WGS) entry which is preliminary data.</text>
</comment>
<dbReference type="NCBIfam" id="TIGR01392">
    <property type="entry name" value="homoserO_Ac_trn"/>
    <property type="match status" value="1"/>
</dbReference>
<name>A0ABP8KTD7_9BACT</name>
<dbReference type="InterPro" id="IPR029058">
    <property type="entry name" value="AB_hydrolase_fold"/>
</dbReference>
<dbReference type="PANTHER" id="PTHR32268:SF11">
    <property type="entry name" value="HOMOSERINE O-ACETYLTRANSFERASE"/>
    <property type="match status" value="1"/>
</dbReference>
<evidence type="ECO:0000256" key="1">
    <source>
        <dbReference type="ARBA" id="ARBA00022679"/>
    </source>
</evidence>
<comment type="subunit">
    <text evidence="2">Homodimer.</text>
</comment>
<keyword evidence="2" id="KW-0963">Cytoplasm</keyword>
<evidence type="ECO:0000313" key="4">
    <source>
        <dbReference type="EMBL" id="GAA4414717.1"/>
    </source>
</evidence>
<dbReference type="SUPFAM" id="SSF53474">
    <property type="entry name" value="alpha/beta-Hydrolases"/>
    <property type="match status" value="1"/>
</dbReference>
<comment type="pathway">
    <text evidence="2">Amino-acid biosynthesis; L-methionine biosynthesis via de novo pathway; O-acetyl-L-homoserine from L-homoserine: step 1/1.</text>
</comment>
<dbReference type="EC" id="2.3.1.31" evidence="2"/>
<evidence type="ECO:0000313" key="5">
    <source>
        <dbReference type="Proteomes" id="UP001500936"/>
    </source>
</evidence>
<comment type="subcellular location">
    <subcellularLocation>
        <location evidence="2">Cytoplasm</location>
    </subcellularLocation>
</comment>
<comment type="similarity">
    <text evidence="2">Belongs to the AB hydrolase superfamily. MetX family.</text>
</comment>
<feature type="binding site" evidence="2">
    <location>
        <position position="331"/>
    </location>
    <ligand>
        <name>substrate</name>
    </ligand>
</feature>
<evidence type="ECO:0000256" key="2">
    <source>
        <dbReference type="HAMAP-Rule" id="MF_00296"/>
    </source>
</evidence>
<feature type="active site" evidence="2">
    <location>
        <position position="330"/>
    </location>
</feature>
<comment type="catalytic activity">
    <reaction evidence="2">
        <text>L-homoserine + acetyl-CoA = O-acetyl-L-homoserine + CoA</text>
        <dbReference type="Rhea" id="RHEA:13701"/>
        <dbReference type="ChEBI" id="CHEBI:57287"/>
        <dbReference type="ChEBI" id="CHEBI:57288"/>
        <dbReference type="ChEBI" id="CHEBI:57476"/>
        <dbReference type="ChEBI" id="CHEBI:57716"/>
        <dbReference type="EC" id="2.3.1.31"/>
    </reaction>
</comment>
<dbReference type="HAMAP" id="MF_00296">
    <property type="entry name" value="MetX_acyltransf"/>
    <property type="match status" value="1"/>
</dbReference>
<protein>
    <recommendedName>
        <fullName evidence="2">Homoserine O-acetyltransferase</fullName>
        <shortName evidence="2">HAT</shortName>
        <ecNumber evidence="2">2.3.1.31</ecNumber>
    </recommendedName>
    <alternativeName>
        <fullName evidence="2">Homoserine transacetylase</fullName>
        <shortName evidence="2">HTA</shortName>
    </alternativeName>
</protein>
<keyword evidence="2" id="KW-0486">Methionine biosynthesis</keyword>
<comment type="caution">
    <text evidence="2">Lacks conserved residue(s) required for the propagation of feature annotation.</text>
</comment>
<sequence>MSRAAGSNLKPISQLQYFDYKYTYSLEAGASLPGFRLAYTTRGTLNADGSNVVWICHALTGNADPGDWWSGMVGPGRFYDPEQYFIVCANILGSCYGSTGPLSINPETGDPYFHDFPTITVRDIVGALDLLRQELGIDRIHTCIGGSVGGQQAVEWGIMQPDLIENLVLLASNAVFSPWGIAFNESQRMAIEADATWRERRPDAGQAGMKAARAMALISYRNYDTYGFTQALDNNEQLDGYKAAGYQQYQGEKLVRRFNAFTYWTLTKVMDSHNVGRNRGSILNALGQIKARTLSVGIKSDILFPPSEQQFLARHIPDAVYQEIDSLYGHDGFLIEFKPLSQIIRKWMAERAGKVLVQEEGRKGGRE</sequence>